<dbReference type="EMBL" id="JBHUEK010000008">
    <property type="protein sequence ID" value="MFD1778236.1"/>
    <property type="molecule type" value="Genomic_DNA"/>
</dbReference>
<dbReference type="RefSeq" id="WP_388036136.1">
    <property type="nucleotide sequence ID" value="NZ_JBHUEK010000008.1"/>
</dbReference>
<dbReference type="Pfam" id="PF00534">
    <property type="entry name" value="Glycos_transf_1"/>
    <property type="match status" value="1"/>
</dbReference>
<comment type="caution">
    <text evidence="3">The sequence shown here is derived from an EMBL/GenBank/DDBJ whole genome shotgun (WGS) entry which is preliminary data.</text>
</comment>
<keyword evidence="3" id="KW-0808">Transferase</keyword>
<dbReference type="SUPFAM" id="SSF53756">
    <property type="entry name" value="UDP-Glycosyltransferase/glycogen phosphorylase"/>
    <property type="match status" value="1"/>
</dbReference>
<evidence type="ECO:0000259" key="1">
    <source>
        <dbReference type="Pfam" id="PF00534"/>
    </source>
</evidence>
<accession>A0ABW4MKW4</accession>
<dbReference type="InterPro" id="IPR001296">
    <property type="entry name" value="Glyco_trans_1"/>
</dbReference>
<dbReference type="InterPro" id="IPR028098">
    <property type="entry name" value="Glyco_trans_4-like_N"/>
</dbReference>
<evidence type="ECO:0000313" key="4">
    <source>
        <dbReference type="Proteomes" id="UP001597227"/>
    </source>
</evidence>
<dbReference type="PANTHER" id="PTHR45947">
    <property type="entry name" value="SULFOQUINOVOSYL TRANSFERASE SQD2"/>
    <property type="match status" value="1"/>
</dbReference>
<dbReference type="PANTHER" id="PTHR45947:SF14">
    <property type="entry name" value="SLL1723 PROTEIN"/>
    <property type="match status" value="1"/>
</dbReference>
<dbReference type="Gene3D" id="3.40.50.2000">
    <property type="entry name" value="Glycogen Phosphorylase B"/>
    <property type="match status" value="2"/>
</dbReference>
<feature type="domain" description="Glycosyltransferase subfamily 4-like N-terminal" evidence="2">
    <location>
        <begin position="54"/>
        <end position="154"/>
    </location>
</feature>
<keyword evidence="4" id="KW-1185">Reference proteome</keyword>
<gene>
    <name evidence="3" type="ORF">ACFSFW_06110</name>
</gene>
<organism evidence="3 4">
    <name type="scientific">Fredinandcohnia salidurans</name>
    <dbReference type="NCBI Taxonomy" id="2595041"/>
    <lineage>
        <taxon>Bacteria</taxon>
        <taxon>Bacillati</taxon>
        <taxon>Bacillota</taxon>
        <taxon>Bacilli</taxon>
        <taxon>Bacillales</taxon>
        <taxon>Bacillaceae</taxon>
        <taxon>Fredinandcohnia</taxon>
    </lineage>
</organism>
<feature type="domain" description="Glycosyl transferase family 1" evidence="1">
    <location>
        <begin position="167"/>
        <end position="326"/>
    </location>
</feature>
<evidence type="ECO:0000259" key="2">
    <source>
        <dbReference type="Pfam" id="PF13439"/>
    </source>
</evidence>
<protein>
    <submittedName>
        <fullName evidence="3">Glycosyltransferase</fullName>
        <ecNumber evidence="3">2.4.-.-</ecNumber>
    </submittedName>
</protein>
<reference evidence="4" key="1">
    <citation type="journal article" date="2019" name="Int. J. Syst. Evol. Microbiol.">
        <title>The Global Catalogue of Microorganisms (GCM) 10K type strain sequencing project: providing services to taxonomists for standard genome sequencing and annotation.</title>
        <authorList>
            <consortium name="The Broad Institute Genomics Platform"/>
            <consortium name="The Broad Institute Genome Sequencing Center for Infectious Disease"/>
            <person name="Wu L."/>
            <person name="Ma J."/>
        </authorList>
    </citation>
    <scope>NUCLEOTIDE SEQUENCE [LARGE SCALE GENOMIC DNA]</scope>
    <source>
        <strain evidence="4">CCUG 15531</strain>
    </source>
</reference>
<dbReference type="GO" id="GO:0016757">
    <property type="term" value="F:glycosyltransferase activity"/>
    <property type="evidence" value="ECO:0007669"/>
    <property type="project" value="UniProtKB-KW"/>
</dbReference>
<keyword evidence="3" id="KW-0328">Glycosyltransferase</keyword>
<name>A0ABW4MKW4_9BACI</name>
<evidence type="ECO:0000313" key="3">
    <source>
        <dbReference type="EMBL" id="MFD1778236.1"/>
    </source>
</evidence>
<dbReference type="Proteomes" id="UP001597227">
    <property type="component" value="Unassembled WGS sequence"/>
</dbReference>
<dbReference type="InterPro" id="IPR050194">
    <property type="entry name" value="Glycosyltransferase_grp1"/>
</dbReference>
<sequence>MPTAIHLNLRVDPTQYIPQIRNIPGYDYIHLVRQPKYMVDMSLLNDKVHYLNEINSPNKFVKKQKASLIHAHHGQLGILLLPFKEQTGLPMVTSIRGRDGTLADQHFTYLDHMKMLFEQTELFFPVCNYLAQQIKDWGCPPEKVRVLYGGVDLNQFQYRPPEIRETQNILSIGRLVEKKGHHVLIQAFARIREKFPHATLTLIGRGPMEDSLKNLATQLNLGDSFRLLQHLPKSQVFEHMKQADLFCAASLTASNGDVEGIPNTVKEAMATGLPVISTTHAGIPELVTHNEEGFLVAENNIDELALALEHMLMNQSLWLPFATAARQKVEQNFELSAQLKQQAQFYDELLGGKK</sequence>
<dbReference type="EC" id="2.4.-.-" evidence="3"/>
<dbReference type="Pfam" id="PF13439">
    <property type="entry name" value="Glyco_transf_4"/>
    <property type="match status" value="1"/>
</dbReference>
<proteinExistence type="predicted"/>